<dbReference type="Pfam" id="PF00730">
    <property type="entry name" value="HhH-GPD"/>
    <property type="match status" value="1"/>
</dbReference>
<evidence type="ECO:0000256" key="4">
    <source>
        <dbReference type="ARBA" id="ARBA00022023"/>
    </source>
</evidence>
<dbReference type="SUPFAM" id="SSF55811">
    <property type="entry name" value="Nudix"/>
    <property type="match status" value="1"/>
</dbReference>
<dbReference type="Gene3D" id="1.10.1670.10">
    <property type="entry name" value="Helix-hairpin-Helix base-excision DNA repair enzymes (C-terminal)"/>
    <property type="match status" value="1"/>
</dbReference>
<feature type="domain" description="HhH-GPD" evidence="15">
    <location>
        <begin position="175"/>
        <end position="317"/>
    </location>
</feature>
<evidence type="ECO:0000256" key="1">
    <source>
        <dbReference type="ARBA" id="ARBA00000843"/>
    </source>
</evidence>
<dbReference type="Pfam" id="PF14815">
    <property type="entry name" value="NUDIX_4"/>
    <property type="match status" value="1"/>
</dbReference>
<dbReference type="CDD" id="cd03431">
    <property type="entry name" value="NUDIX_DNA_Glycosylase_C-MutY"/>
    <property type="match status" value="1"/>
</dbReference>
<dbReference type="InterPro" id="IPR015797">
    <property type="entry name" value="NUDIX_hydrolase-like_dom_sf"/>
</dbReference>
<dbReference type="GO" id="GO:0034039">
    <property type="term" value="F:8-oxo-7,8-dihydroguanine DNA N-glycosylase activity"/>
    <property type="evidence" value="ECO:0007669"/>
    <property type="project" value="TreeGrafter"/>
</dbReference>
<reference evidence="16" key="1">
    <citation type="journal article" date="2021" name="Nat. Commun.">
        <title>Genetic determinants of endophytism in the Arabidopsis root mycobiome.</title>
        <authorList>
            <person name="Mesny F."/>
            <person name="Miyauchi S."/>
            <person name="Thiergart T."/>
            <person name="Pickel B."/>
            <person name="Atanasova L."/>
            <person name="Karlsson M."/>
            <person name="Huettel B."/>
            <person name="Barry K.W."/>
            <person name="Haridas S."/>
            <person name="Chen C."/>
            <person name="Bauer D."/>
            <person name="Andreopoulos W."/>
            <person name="Pangilinan J."/>
            <person name="LaButti K."/>
            <person name="Riley R."/>
            <person name="Lipzen A."/>
            <person name="Clum A."/>
            <person name="Drula E."/>
            <person name="Henrissat B."/>
            <person name="Kohler A."/>
            <person name="Grigoriev I.V."/>
            <person name="Martin F.M."/>
            <person name="Hacquard S."/>
        </authorList>
    </citation>
    <scope>NUCLEOTIDE SEQUENCE</scope>
    <source>
        <strain evidence="16">MPI-SDFR-AT-0073</strain>
    </source>
</reference>
<dbReference type="GO" id="GO:0006298">
    <property type="term" value="P:mismatch repair"/>
    <property type="evidence" value="ECO:0007669"/>
    <property type="project" value="TreeGrafter"/>
</dbReference>
<dbReference type="InterPro" id="IPR029119">
    <property type="entry name" value="MutY_C"/>
</dbReference>
<dbReference type="InterPro" id="IPR003265">
    <property type="entry name" value="HhH-GPD_domain"/>
</dbReference>
<evidence type="ECO:0000256" key="12">
    <source>
        <dbReference type="ARBA" id="ARBA00023295"/>
    </source>
</evidence>
<evidence type="ECO:0000256" key="10">
    <source>
        <dbReference type="ARBA" id="ARBA00023014"/>
    </source>
</evidence>
<keyword evidence="10" id="KW-0411">Iron-sulfur</keyword>
<feature type="region of interest" description="Disordered" evidence="14">
    <location>
        <begin position="1"/>
        <end position="78"/>
    </location>
</feature>
<dbReference type="InterPro" id="IPR023170">
    <property type="entry name" value="HhH_base_excis_C"/>
</dbReference>
<evidence type="ECO:0000256" key="3">
    <source>
        <dbReference type="ARBA" id="ARBA00012045"/>
    </source>
</evidence>
<proteinExistence type="inferred from homology"/>
<dbReference type="Gene3D" id="1.10.340.30">
    <property type="entry name" value="Hypothetical protein, domain 2"/>
    <property type="match status" value="1"/>
</dbReference>
<dbReference type="EMBL" id="JAGPXC010000002">
    <property type="protein sequence ID" value="KAH6656802.1"/>
    <property type="molecule type" value="Genomic_DNA"/>
</dbReference>
<keyword evidence="8" id="KW-0378">Hydrolase</keyword>
<evidence type="ECO:0000259" key="15">
    <source>
        <dbReference type="SMART" id="SM00478"/>
    </source>
</evidence>
<keyword evidence="6" id="KW-0479">Metal-binding</keyword>
<dbReference type="SMART" id="SM00478">
    <property type="entry name" value="ENDO3c"/>
    <property type="match status" value="1"/>
</dbReference>
<comment type="catalytic activity">
    <reaction evidence="1 13">
        <text>Hydrolyzes free adenine bases from 7,8-dihydro-8-oxoguanine:adenine mismatched double-stranded DNA, leaving an apurinic site.</text>
        <dbReference type="EC" id="3.2.2.31"/>
    </reaction>
</comment>
<dbReference type="SMART" id="SM00525">
    <property type="entry name" value="FES"/>
    <property type="match status" value="1"/>
</dbReference>
<evidence type="ECO:0000256" key="11">
    <source>
        <dbReference type="ARBA" id="ARBA00023204"/>
    </source>
</evidence>
<dbReference type="CDD" id="cd00056">
    <property type="entry name" value="ENDO3c"/>
    <property type="match status" value="1"/>
</dbReference>
<evidence type="ECO:0000313" key="16">
    <source>
        <dbReference type="EMBL" id="KAH6656802.1"/>
    </source>
</evidence>
<dbReference type="InterPro" id="IPR044298">
    <property type="entry name" value="MIG/MutY"/>
</dbReference>
<feature type="compositionally biased region" description="Polar residues" evidence="14">
    <location>
        <begin position="1"/>
        <end position="12"/>
    </location>
</feature>
<dbReference type="EC" id="3.2.2.31" evidence="3 13"/>
<dbReference type="FunFam" id="1.10.340.30:FF:000002">
    <property type="entry name" value="Adenine DNA glycosylase"/>
    <property type="match status" value="1"/>
</dbReference>
<dbReference type="InterPro" id="IPR000445">
    <property type="entry name" value="HhH_motif"/>
</dbReference>
<dbReference type="GO" id="GO:0000701">
    <property type="term" value="F:purine-specific mismatch base pair DNA N-glycosylase activity"/>
    <property type="evidence" value="ECO:0007669"/>
    <property type="project" value="UniProtKB-EC"/>
</dbReference>
<evidence type="ECO:0000313" key="17">
    <source>
        <dbReference type="Proteomes" id="UP000758603"/>
    </source>
</evidence>
<dbReference type="Pfam" id="PF00633">
    <property type="entry name" value="HHH"/>
    <property type="match status" value="1"/>
</dbReference>
<dbReference type="RefSeq" id="XP_045961036.1">
    <property type="nucleotide sequence ID" value="XM_046101895.1"/>
</dbReference>
<dbReference type="PANTHER" id="PTHR42944:SF1">
    <property type="entry name" value="ADENINE DNA GLYCOSYLASE"/>
    <property type="match status" value="1"/>
</dbReference>
<evidence type="ECO:0000256" key="7">
    <source>
        <dbReference type="ARBA" id="ARBA00022763"/>
    </source>
</evidence>
<keyword evidence="12 13" id="KW-0326">Glycosidase</keyword>
<comment type="similarity">
    <text evidence="2 13">Belongs to the Nth/MutY family.</text>
</comment>
<evidence type="ECO:0000256" key="5">
    <source>
        <dbReference type="ARBA" id="ARBA00022485"/>
    </source>
</evidence>
<feature type="region of interest" description="Disordered" evidence="14">
    <location>
        <begin position="451"/>
        <end position="470"/>
    </location>
</feature>
<dbReference type="OrthoDB" id="10248838at2759"/>
<protein>
    <recommendedName>
        <fullName evidence="4 13">Adenine DNA glycosylase</fullName>
        <ecNumber evidence="3 13">3.2.2.31</ecNumber>
    </recommendedName>
</protein>
<dbReference type="InterPro" id="IPR003651">
    <property type="entry name" value="Endonuclease3_FeS-loop_motif"/>
</dbReference>
<dbReference type="PANTHER" id="PTHR42944">
    <property type="entry name" value="ADENINE DNA GLYCOSYLASE"/>
    <property type="match status" value="1"/>
</dbReference>
<dbReference type="GO" id="GO:0035485">
    <property type="term" value="F:adenine/guanine mispair binding"/>
    <property type="evidence" value="ECO:0007669"/>
    <property type="project" value="TreeGrafter"/>
</dbReference>
<sequence length="634" mass="70145">MRRSTRLVSSSRDVAGISNPLVPPNEQGKAPKLNASSRNKRPSPADSDAFESEASEPEEHKPVKRQKTSRSVPKRNHGSSEFCSHLFGSAAANSAAPPEPCTLPQRHHNTSYHRPLLLDRRPSRSALLKWFDDTSTARGMPWRKDWIDPKSILDSAELRSQHERRAYEVWISEIMLQQTRVAVVIDYWNRWMAKWPTIHDLAAASPDDVLAMWRGLGYYSRATRIHEAAKLVCGDAIMNGLLPDDVIELEKKVPGVGRYTAGAITAIVFGKASAMVDGNVLRVLSRQLGVLGDVKTDKATIGLLWMAAQALVNAVARDGDGNAMLSEGRRGEVQEQTEASDRPGRWGQALMELGSTVCTPKPNCAACPITTTCRAYAEGLQHATRERPGKKVQSIADIEDACAFCNPFEEYADLDNGGSETATKASSKSKGVTAAKGSKKQASLQSFFFTQHSQTSTTKPKTETLSSERPDAATFEKISNHARKFPIKTVKKAVREEETVVCAIQRKSDGQYLIQKRPEKGLLAGLWELPSHMLPDPDSTNTKARKAEAVEFVQTLVGKDWCKQTKPVKELGSVPWLFSHIKLTMHVYLFTLEDEVHVPTDDGIGKRTRWTKDVEGESMGTGMRKCWSLVKDCI</sequence>
<evidence type="ECO:0000256" key="9">
    <source>
        <dbReference type="ARBA" id="ARBA00023004"/>
    </source>
</evidence>
<dbReference type="AlphaFoldDB" id="A0A9P8UQW0"/>
<dbReference type="InterPro" id="IPR011257">
    <property type="entry name" value="DNA_glycosylase"/>
</dbReference>
<evidence type="ECO:0000256" key="14">
    <source>
        <dbReference type="SAM" id="MobiDB-lite"/>
    </source>
</evidence>
<dbReference type="Proteomes" id="UP000758603">
    <property type="component" value="Unassembled WGS sequence"/>
</dbReference>
<gene>
    <name evidence="16" type="ORF">BKA67DRAFT_553210</name>
</gene>
<keyword evidence="17" id="KW-1185">Reference proteome</keyword>
<feature type="compositionally biased region" description="Basic and acidic residues" evidence="14">
    <location>
        <begin position="460"/>
        <end position="470"/>
    </location>
</feature>
<keyword evidence="7 13" id="KW-0227">DNA damage</keyword>
<keyword evidence="11" id="KW-0234">DNA repair</keyword>
<dbReference type="GO" id="GO:0051539">
    <property type="term" value="F:4 iron, 4 sulfur cluster binding"/>
    <property type="evidence" value="ECO:0007669"/>
    <property type="project" value="UniProtKB-UniRule"/>
</dbReference>
<name>A0A9P8UQW0_9PEZI</name>
<keyword evidence="5" id="KW-0004">4Fe-4S</keyword>
<keyword evidence="9 13" id="KW-0408">Iron</keyword>
<evidence type="ECO:0000256" key="8">
    <source>
        <dbReference type="ARBA" id="ARBA00022801"/>
    </source>
</evidence>
<feature type="region of interest" description="Disordered" evidence="14">
    <location>
        <begin position="323"/>
        <end position="343"/>
    </location>
</feature>
<dbReference type="GeneID" id="70130787"/>
<feature type="compositionally biased region" description="Basic residues" evidence="14">
    <location>
        <begin position="62"/>
        <end position="77"/>
    </location>
</feature>
<organism evidence="16 17">
    <name type="scientific">Truncatella angustata</name>
    <dbReference type="NCBI Taxonomy" id="152316"/>
    <lineage>
        <taxon>Eukaryota</taxon>
        <taxon>Fungi</taxon>
        <taxon>Dikarya</taxon>
        <taxon>Ascomycota</taxon>
        <taxon>Pezizomycotina</taxon>
        <taxon>Sordariomycetes</taxon>
        <taxon>Xylariomycetidae</taxon>
        <taxon>Amphisphaeriales</taxon>
        <taxon>Sporocadaceae</taxon>
        <taxon>Truncatella</taxon>
    </lineage>
</organism>
<dbReference type="SUPFAM" id="SSF48150">
    <property type="entry name" value="DNA-glycosylase"/>
    <property type="match status" value="1"/>
</dbReference>
<evidence type="ECO:0000256" key="2">
    <source>
        <dbReference type="ARBA" id="ARBA00008343"/>
    </source>
</evidence>
<dbReference type="Gene3D" id="3.90.79.10">
    <property type="entry name" value="Nucleoside Triphosphate Pyrophosphohydrolase"/>
    <property type="match status" value="1"/>
</dbReference>
<dbReference type="GO" id="GO:0046872">
    <property type="term" value="F:metal ion binding"/>
    <property type="evidence" value="ECO:0007669"/>
    <property type="project" value="UniProtKB-UniRule"/>
</dbReference>
<comment type="caution">
    <text evidence="16">The sequence shown here is derived from an EMBL/GenBank/DDBJ whole genome shotgun (WGS) entry which is preliminary data.</text>
</comment>
<dbReference type="GO" id="GO:0032357">
    <property type="term" value="F:oxidized purine DNA binding"/>
    <property type="evidence" value="ECO:0007669"/>
    <property type="project" value="TreeGrafter"/>
</dbReference>
<evidence type="ECO:0000256" key="13">
    <source>
        <dbReference type="RuleBase" id="RU365096"/>
    </source>
</evidence>
<comment type="cofactor">
    <cofactor evidence="13">
        <name>[4Fe-4S] cluster</name>
        <dbReference type="ChEBI" id="CHEBI:49883"/>
    </cofactor>
    <text evidence="13">Binds 1 [4Fe-4S] cluster.</text>
</comment>
<accession>A0A9P8UQW0</accession>
<evidence type="ECO:0000256" key="6">
    <source>
        <dbReference type="ARBA" id="ARBA00022723"/>
    </source>
</evidence>
<dbReference type="GO" id="GO:0005634">
    <property type="term" value="C:nucleus"/>
    <property type="evidence" value="ECO:0007669"/>
    <property type="project" value="TreeGrafter"/>
</dbReference>
<dbReference type="GO" id="GO:0006285">
    <property type="term" value="P:base-excision repair, AP site formation"/>
    <property type="evidence" value="ECO:0007669"/>
    <property type="project" value="UniProtKB-ARBA"/>
</dbReference>
<comment type="function">
    <text evidence="13">Adenine glycosylase active on G-A mispairs.</text>
</comment>
<feature type="compositionally biased region" description="Basic and acidic residues" evidence="14">
    <location>
        <begin position="327"/>
        <end position="343"/>
    </location>
</feature>